<dbReference type="Proteomes" id="UP001576784">
    <property type="component" value="Unassembled WGS sequence"/>
</dbReference>
<sequence>MDNSSQVKTKWNFLVFDAIEEFYLYEKGKAESWQLSALGEQLKWLKKEVR</sequence>
<reference evidence="1 2" key="1">
    <citation type="submission" date="2024-09" db="EMBL/GenBank/DDBJ databases">
        <title>Floridaenema gen nov. (Aerosakkonemataceae, Aerosakkonematales ord. nov., Cyanobacteria) from benthic tropical and subtropical fresh waters, with the description of four new species.</title>
        <authorList>
            <person name="Moretto J.A."/>
            <person name="Berthold D.E."/>
            <person name="Lefler F.W."/>
            <person name="Huang I.-S."/>
            <person name="Laughinghouse H. IV."/>
        </authorList>
    </citation>
    <scope>NUCLEOTIDE SEQUENCE [LARGE SCALE GENOMIC DNA]</scope>
    <source>
        <strain evidence="1 2">BLCC-F50</strain>
    </source>
</reference>
<dbReference type="RefSeq" id="WP_413265004.1">
    <property type="nucleotide sequence ID" value="NZ_JBHFNR010000154.1"/>
</dbReference>
<keyword evidence="2" id="KW-1185">Reference proteome</keyword>
<evidence type="ECO:0000313" key="1">
    <source>
        <dbReference type="EMBL" id="MFB2895365.1"/>
    </source>
</evidence>
<organism evidence="1 2">
    <name type="scientific">Floridaenema flaviceps BLCC-F50</name>
    <dbReference type="NCBI Taxonomy" id="3153642"/>
    <lineage>
        <taxon>Bacteria</taxon>
        <taxon>Bacillati</taxon>
        <taxon>Cyanobacteriota</taxon>
        <taxon>Cyanophyceae</taxon>
        <taxon>Oscillatoriophycideae</taxon>
        <taxon>Aerosakkonematales</taxon>
        <taxon>Aerosakkonemataceae</taxon>
        <taxon>Floridanema</taxon>
        <taxon>Floridanema flaviceps</taxon>
    </lineage>
</organism>
<proteinExistence type="predicted"/>
<gene>
    <name evidence="1" type="ORF">ACE1CI_20870</name>
</gene>
<name>A0ABV4XUH0_9CYAN</name>
<evidence type="ECO:0000313" key="2">
    <source>
        <dbReference type="Proteomes" id="UP001576784"/>
    </source>
</evidence>
<dbReference type="EMBL" id="JBHFNR010000154">
    <property type="protein sequence ID" value="MFB2895365.1"/>
    <property type="molecule type" value="Genomic_DNA"/>
</dbReference>
<comment type="caution">
    <text evidence="1">The sequence shown here is derived from an EMBL/GenBank/DDBJ whole genome shotgun (WGS) entry which is preliminary data.</text>
</comment>
<protein>
    <submittedName>
        <fullName evidence="1">Uncharacterized protein</fullName>
    </submittedName>
</protein>
<accession>A0ABV4XUH0</accession>